<proteinExistence type="predicted"/>
<dbReference type="FunFam" id="1.25.40.10:FF:000090">
    <property type="entry name" value="Pentatricopeptide repeat-containing protein, chloroplastic"/>
    <property type="match status" value="1"/>
</dbReference>
<reference evidence="8" key="2">
    <citation type="submission" date="2025-04" db="UniProtKB">
        <authorList>
            <consortium name="RefSeq"/>
        </authorList>
    </citation>
    <scope>IDENTIFICATION</scope>
    <source>
        <tissue evidence="8">Leaf</tissue>
    </source>
</reference>
<keyword evidence="2" id="KW-0809">Transit peptide</keyword>
<sequence>MRAAAEAAASSLDPARLHAVLIKTASGDRAAHHRVLSLYPASSSVRLLLRHLPFPPTHVSWTAALSSLSRSRSPPSSVFLLLRLILRSSPPLLLSDGAVSAALKSLSVSISVSVSLRLALPLHSLALKLAIARLPFSGSALVSLYAKSRLPSHALKAFDDIPHPDPACFAAAIVALAQNRRPAPALALFASMRARGVRSTMYAVSAALRAAADLAALDLSRCAHAHALVVGLDADLFVATALLDAYGKAGLVADARRLLDALLGAANLVTWNAMLAAHAQQGDLDAALGVFGEMRERDLAPDDLTFLAILTACSNAGAADAAEEWIKLMESRYGVAPGLAHYTCLVGSLARVGRLGDAERVALAMPFAPDAAVWRTLLSGSIIHRRADIAESSGRRLLELDPHDDSAYVMLANVCSATGRMDEVAKLWTAMRDRGVKKEGGRSWVEVRGAVHVFVANERRHARTSEIYAKLEELMREVKKLGYEEEDAGLRHHSERLAMAFAVLSGAAPKGKELRVVKNLRICGDCHELFKYVSRVIEREIVVRDVNRYHRFQNGSCTCRDYW</sequence>
<feature type="repeat" description="PPR" evidence="3">
    <location>
        <begin position="165"/>
        <end position="199"/>
    </location>
</feature>
<dbReference type="InterPro" id="IPR046848">
    <property type="entry name" value="E_motif"/>
</dbReference>
<dbReference type="AlphaFoldDB" id="A0A199UI78"/>
<dbReference type="InterPro" id="IPR032867">
    <property type="entry name" value="DYW_dom"/>
</dbReference>
<dbReference type="Gramene" id="Aco014599.1.mrna1">
    <property type="protein sequence ID" value="Aco014599.1.mrna1.cds1"/>
    <property type="gene ID" value="Aco014599.1.path1"/>
</dbReference>
<dbReference type="Proteomes" id="UP000092600">
    <property type="component" value="Unassembled WGS sequence"/>
</dbReference>
<feature type="repeat" description="PPR" evidence="3">
    <location>
        <begin position="267"/>
        <end position="301"/>
    </location>
</feature>
<feature type="repeat" description="PPR" evidence="3">
    <location>
        <begin position="404"/>
        <end position="438"/>
    </location>
</feature>
<keyword evidence="7" id="KW-1185">Reference proteome</keyword>
<dbReference type="GO" id="GO:0008270">
    <property type="term" value="F:zinc ion binding"/>
    <property type="evidence" value="ECO:0007669"/>
    <property type="project" value="InterPro"/>
</dbReference>
<dbReference type="GO" id="GO:0009451">
    <property type="term" value="P:RNA modification"/>
    <property type="evidence" value="ECO:0007669"/>
    <property type="project" value="InterPro"/>
</dbReference>
<dbReference type="OrthoDB" id="1912849at2759"/>
<dbReference type="PANTHER" id="PTHR47926:SF464">
    <property type="entry name" value="DYW DOMAIN-CONTAINING PROTEIN"/>
    <property type="match status" value="1"/>
</dbReference>
<dbReference type="EMBL" id="LSRQ01007777">
    <property type="protein sequence ID" value="OAY64597.1"/>
    <property type="molecule type" value="Genomic_DNA"/>
</dbReference>
<dbReference type="SUPFAM" id="SSF48452">
    <property type="entry name" value="TPR-like"/>
    <property type="match status" value="1"/>
</dbReference>
<accession>A0A199UI78</accession>
<reference evidence="5 6" key="1">
    <citation type="journal article" date="2016" name="DNA Res.">
        <title>The draft genome of MD-2 pineapple using hybrid error correction of long reads.</title>
        <authorList>
            <person name="Redwan R.M."/>
            <person name="Saidin A."/>
            <person name="Kumar S.V."/>
        </authorList>
    </citation>
    <scope>NUCLEOTIDE SEQUENCE [LARGE SCALE GENOMIC DNA]</scope>
    <source>
        <strain evidence="6">cv. MD2</strain>
        <tissue evidence="5">Leaf</tissue>
    </source>
</reference>
<dbReference type="RefSeq" id="XP_020093470.1">
    <property type="nucleotide sequence ID" value="XM_020237881.1"/>
</dbReference>
<dbReference type="InterPro" id="IPR002885">
    <property type="entry name" value="PPR_rpt"/>
</dbReference>
<evidence type="ECO:0000256" key="3">
    <source>
        <dbReference type="PROSITE-ProRule" id="PRU00708"/>
    </source>
</evidence>
<gene>
    <name evidence="8" type="primary">LOC109713700</name>
    <name evidence="5" type="ORF">ACMD2_01958</name>
</gene>
<evidence type="ECO:0000259" key="4">
    <source>
        <dbReference type="Pfam" id="PF14432"/>
    </source>
</evidence>
<evidence type="ECO:0000313" key="8">
    <source>
        <dbReference type="RefSeq" id="XP_020093470.1"/>
    </source>
</evidence>
<evidence type="ECO:0000313" key="5">
    <source>
        <dbReference type="EMBL" id="OAY64597.1"/>
    </source>
</evidence>
<dbReference type="Pfam" id="PF20431">
    <property type="entry name" value="E_motif"/>
    <property type="match status" value="1"/>
</dbReference>
<evidence type="ECO:0000256" key="2">
    <source>
        <dbReference type="ARBA" id="ARBA00022946"/>
    </source>
</evidence>
<dbReference type="Pfam" id="PF01535">
    <property type="entry name" value="PPR"/>
    <property type="match status" value="1"/>
</dbReference>
<dbReference type="NCBIfam" id="TIGR00756">
    <property type="entry name" value="PPR"/>
    <property type="match status" value="1"/>
</dbReference>
<dbReference type="PANTHER" id="PTHR47926">
    <property type="entry name" value="PENTATRICOPEPTIDE REPEAT-CONTAINING PROTEIN"/>
    <property type="match status" value="1"/>
</dbReference>
<keyword evidence="1" id="KW-0677">Repeat</keyword>
<dbReference type="Pfam" id="PF13041">
    <property type="entry name" value="PPR_2"/>
    <property type="match status" value="1"/>
</dbReference>
<dbReference type="InterPro" id="IPR011990">
    <property type="entry name" value="TPR-like_helical_dom_sf"/>
</dbReference>
<feature type="domain" description="DYW" evidence="4">
    <location>
        <begin position="479"/>
        <end position="563"/>
    </location>
</feature>
<dbReference type="Gene3D" id="1.25.40.10">
    <property type="entry name" value="Tetratricopeptide repeat domain"/>
    <property type="match status" value="3"/>
</dbReference>
<evidence type="ECO:0000256" key="1">
    <source>
        <dbReference type="ARBA" id="ARBA00022737"/>
    </source>
</evidence>
<dbReference type="Proteomes" id="UP000515123">
    <property type="component" value="Linkage group 8"/>
</dbReference>
<evidence type="ECO:0000313" key="7">
    <source>
        <dbReference type="Proteomes" id="UP000515123"/>
    </source>
</evidence>
<protein>
    <submittedName>
        <fullName evidence="5 8">Pentatricopeptide repeat-containing protein</fullName>
    </submittedName>
</protein>
<name>A0A199UI78_ANACO</name>
<organism evidence="5 6">
    <name type="scientific">Ananas comosus</name>
    <name type="common">Pineapple</name>
    <name type="synonym">Ananas ananas</name>
    <dbReference type="NCBI Taxonomy" id="4615"/>
    <lineage>
        <taxon>Eukaryota</taxon>
        <taxon>Viridiplantae</taxon>
        <taxon>Streptophyta</taxon>
        <taxon>Embryophyta</taxon>
        <taxon>Tracheophyta</taxon>
        <taxon>Spermatophyta</taxon>
        <taxon>Magnoliopsida</taxon>
        <taxon>Liliopsida</taxon>
        <taxon>Poales</taxon>
        <taxon>Bromeliaceae</taxon>
        <taxon>Bromelioideae</taxon>
        <taxon>Ananas</taxon>
    </lineage>
</organism>
<dbReference type="GeneID" id="109713700"/>
<evidence type="ECO:0000313" key="6">
    <source>
        <dbReference type="Proteomes" id="UP000092600"/>
    </source>
</evidence>
<dbReference type="GO" id="GO:0003723">
    <property type="term" value="F:RNA binding"/>
    <property type="evidence" value="ECO:0007669"/>
    <property type="project" value="InterPro"/>
</dbReference>
<dbReference type="Pfam" id="PF14432">
    <property type="entry name" value="DYW_deaminase"/>
    <property type="match status" value="1"/>
</dbReference>
<dbReference type="PROSITE" id="PS51375">
    <property type="entry name" value="PPR"/>
    <property type="match status" value="3"/>
</dbReference>
<dbReference type="InterPro" id="IPR046960">
    <property type="entry name" value="PPR_At4g14850-like_plant"/>
</dbReference>